<dbReference type="PANTHER" id="PTHR43797">
    <property type="entry name" value="HOMOCYSTEINE/CYSTEINE SYNTHASE"/>
    <property type="match status" value="1"/>
</dbReference>
<dbReference type="STRING" id="100787.A0A0G4M6H2"/>
<evidence type="ECO:0000313" key="7">
    <source>
        <dbReference type="EMBL" id="CRJ80147.1"/>
    </source>
</evidence>
<evidence type="ECO:0000256" key="1">
    <source>
        <dbReference type="ARBA" id="ARBA00001933"/>
    </source>
</evidence>
<evidence type="ECO:0000256" key="4">
    <source>
        <dbReference type="ARBA" id="ARBA00022898"/>
    </source>
</evidence>
<evidence type="ECO:0000313" key="8">
    <source>
        <dbReference type="EMBL" id="CRK29864.1"/>
    </source>
</evidence>
<dbReference type="FunFam" id="3.40.640.10:FF:000046">
    <property type="entry name" value="Cystathionine gamma-lyase"/>
    <property type="match status" value="1"/>
</dbReference>
<dbReference type="InterPro" id="IPR015422">
    <property type="entry name" value="PyrdxlP-dep_Trfase_small"/>
</dbReference>
<dbReference type="GO" id="GO:0006535">
    <property type="term" value="P:cysteine biosynthetic process from serine"/>
    <property type="evidence" value="ECO:0007669"/>
    <property type="project" value="TreeGrafter"/>
</dbReference>
<evidence type="ECO:0000313" key="10">
    <source>
        <dbReference type="Proteomes" id="UP000045706"/>
    </source>
</evidence>
<dbReference type="InterPro" id="IPR015424">
    <property type="entry name" value="PyrdxlP-dep_Trfase"/>
</dbReference>
<comment type="cofactor">
    <cofactor evidence="1 6">
        <name>pyridoxal 5'-phosphate</name>
        <dbReference type="ChEBI" id="CHEBI:597326"/>
    </cofactor>
</comment>
<dbReference type="SUPFAM" id="SSF53383">
    <property type="entry name" value="PLP-dependent transferases"/>
    <property type="match status" value="1"/>
</dbReference>
<proteinExistence type="inferred from homology"/>
<dbReference type="InterPro" id="IPR054542">
    <property type="entry name" value="Cys_met_metab_PP"/>
</dbReference>
<name>A0A0G4M6H2_VERLO</name>
<dbReference type="EMBL" id="CVQH01000001">
    <property type="protein sequence ID" value="CRJ80147.1"/>
    <property type="molecule type" value="Genomic_DNA"/>
</dbReference>
<keyword evidence="3" id="KW-0808">Transferase</keyword>
<sequence length="496" mass="54191">MTRISLANNRPSYFVNLKELRNMISRLEGDANSRGSDTDQSSASSGTTWNLHYDTAVIHAGLDKTPRHGECTVPVFNSASFKFPSSAAADDAFSSVPDVQRWVYSRFGNPTNDAFERRMAALEDGVDAVSLASGAAATLTVAMSLARVGDNVIVSNFTHGGTFHQFKLIMAQMGVESRFCNTNDLERVRSLLDERTKFIFTETIGNPKFSVADLEPLAEIAHGVQIPLVVDATFTAAGYFCQPARWGADIVIHSATKWIGGHGTTLGGVAIETGRSDWQSNVSRFPQLHGREFGSDKIVGTNLYEALGSRAYMQMLKWDFMRDTGACLAAPSAQQLCIGLETLPLRCERQTQNADQLARWLRAHPRVAWVRYLGFEDHPDHALAKKYFTPGHGFGSVLTFGLQGGAAEGFALIDAFKLVTNTPNVGDAKTIIGHHWSTTHKQCSPEEMENMGVYEDLLRLSLGIEHISDIIRDFEQALQCASQVASKHSGASPGSL</sequence>
<keyword evidence="4 5" id="KW-0663">Pyridoxal phosphate</keyword>
<evidence type="ECO:0000256" key="5">
    <source>
        <dbReference type="PIRSR" id="PIRSR001434-2"/>
    </source>
</evidence>
<dbReference type="Pfam" id="PF01053">
    <property type="entry name" value="Cys_Met_Meta_PP"/>
    <property type="match status" value="1"/>
</dbReference>
<dbReference type="AlphaFoldDB" id="A0A0G4M6H2"/>
<comment type="similarity">
    <text evidence="2 6">Belongs to the trans-sulfuration enzymes family.</text>
</comment>
<dbReference type="EMBL" id="CVQI01022225">
    <property type="protein sequence ID" value="CRK29864.1"/>
    <property type="molecule type" value="Genomic_DNA"/>
</dbReference>
<accession>A0A0G4M6H2</accession>
<protein>
    <recommendedName>
        <fullName evidence="11">O-acetylhomoserine (Thiol)-lyase</fullName>
    </recommendedName>
</protein>
<dbReference type="GO" id="GO:0004124">
    <property type="term" value="F:cysteine synthase activity"/>
    <property type="evidence" value="ECO:0007669"/>
    <property type="project" value="TreeGrafter"/>
</dbReference>
<gene>
    <name evidence="7" type="ORF">BN1708_000173</name>
    <name evidence="8" type="ORF">BN1723_014293</name>
</gene>
<dbReference type="Gene3D" id="3.90.1150.10">
    <property type="entry name" value="Aspartate Aminotransferase, domain 1"/>
    <property type="match status" value="1"/>
</dbReference>
<evidence type="ECO:0000256" key="3">
    <source>
        <dbReference type="ARBA" id="ARBA00022679"/>
    </source>
</evidence>
<evidence type="ECO:0000256" key="6">
    <source>
        <dbReference type="RuleBase" id="RU362118"/>
    </source>
</evidence>
<evidence type="ECO:0000313" key="9">
    <source>
        <dbReference type="Proteomes" id="UP000044602"/>
    </source>
</evidence>
<dbReference type="Gene3D" id="3.40.640.10">
    <property type="entry name" value="Type I PLP-dependent aspartate aminotransferase-like (Major domain)"/>
    <property type="match status" value="1"/>
</dbReference>
<dbReference type="GO" id="GO:0019346">
    <property type="term" value="P:transsulfuration"/>
    <property type="evidence" value="ECO:0007669"/>
    <property type="project" value="InterPro"/>
</dbReference>
<dbReference type="GO" id="GO:0071269">
    <property type="term" value="P:L-homocysteine biosynthetic process"/>
    <property type="evidence" value="ECO:0007669"/>
    <property type="project" value="TreeGrafter"/>
</dbReference>
<dbReference type="Proteomes" id="UP000044602">
    <property type="component" value="Unassembled WGS sequence"/>
</dbReference>
<keyword evidence="9" id="KW-1185">Reference proteome</keyword>
<dbReference type="GO" id="GO:0003961">
    <property type="term" value="F:O-acetylhomoserine aminocarboxypropyltransferase activity"/>
    <property type="evidence" value="ECO:0007669"/>
    <property type="project" value="TreeGrafter"/>
</dbReference>
<organism evidence="8 10">
    <name type="scientific">Verticillium longisporum</name>
    <name type="common">Verticillium dahliae var. longisporum</name>
    <dbReference type="NCBI Taxonomy" id="100787"/>
    <lineage>
        <taxon>Eukaryota</taxon>
        <taxon>Fungi</taxon>
        <taxon>Dikarya</taxon>
        <taxon>Ascomycota</taxon>
        <taxon>Pezizomycotina</taxon>
        <taxon>Sordariomycetes</taxon>
        <taxon>Hypocreomycetidae</taxon>
        <taxon>Glomerellales</taxon>
        <taxon>Plectosphaerellaceae</taxon>
        <taxon>Verticillium</taxon>
    </lineage>
</organism>
<dbReference type="Proteomes" id="UP000045706">
    <property type="component" value="Unassembled WGS sequence"/>
</dbReference>
<reference evidence="9 10" key="1">
    <citation type="submission" date="2015-05" db="EMBL/GenBank/DDBJ databases">
        <authorList>
            <person name="Fogelqvist Johan"/>
        </authorList>
    </citation>
    <scope>NUCLEOTIDE SEQUENCE [LARGE SCALE GENOMIC DNA]</scope>
    <source>
        <strain evidence="7">VL1</strain>
        <strain evidence="8">VL2</strain>
    </source>
</reference>
<dbReference type="GO" id="GO:0005737">
    <property type="term" value="C:cytoplasm"/>
    <property type="evidence" value="ECO:0007669"/>
    <property type="project" value="TreeGrafter"/>
</dbReference>
<dbReference type="CDD" id="cd00614">
    <property type="entry name" value="CGS_like"/>
    <property type="match status" value="1"/>
</dbReference>
<dbReference type="InterPro" id="IPR000277">
    <property type="entry name" value="Cys/Met-Metab_PyrdxlP-dep_enz"/>
</dbReference>
<dbReference type="PANTHER" id="PTHR43797:SF2">
    <property type="entry name" value="HOMOCYSTEINE_CYSTEINE SYNTHASE"/>
    <property type="match status" value="1"/>
</dbReference>
<dbReference type="PIRSF" id="PIRSF001434">
    <property type="entry name" value="CGS"/>
    <property type="match status" value="1"/>
</dbReference>
<evidence type="ECO:0008006" key="11">
    <source>
        <dbReference type="Google" id="ProtNLM"/>
    </source>
</evidence>
<dbReference type="InterPro" id="IPR006235">
    <property type="entry name" value="OAc-hSer/O-AcSer_sulfhydrylase"/>
</dbReference>
<dbReference type="PROSITE" id="PS00868">
    <property type="entry name" value="CYS_MET_METAB_PP"/>
    <property type="match status" value="1"/>
</dbReference>
<dbReference type="InterPro" id="IPR015421">
    <property type="entry name" value="PyrdxlP-dep_Trfase_major"/>
</dbReference>
<evidence type="ECO:0000256" key="2">
    <source>
        <dbReference type="ARBA" id="ARBA00009077"/>
    </source>
</evidence>
<feature type="modified residue" description="N6-(pyridoxal phosphate)lysine" evidence="5">
    <location>
        <position position="257"/>
    </location>
</feature>
<dbReference type="GO" id="GO:0030170">
    <property type="term" value="F:pyridoxal phosphate binding"/>
    <property type="evidence" value="ECO:0007669"/>
    <property type="project" value="InterPro"/>
</dbReference>